<dbReference type="InterPro" id="IPR003661">
    <property type="entry name" value="HisK_dim/P_dom"/>
</dbReference>
<keyword evidence="11" id="KW-1185">Reference proteome</keyword>
<dbReference type="PANTHER" id="PTHR43047:SF9">
    <property type="entry name" value="HISTIDINE KINASE"/>
    <property type="match status" value="1"/>
</dbReference>
<gene>
    <name evidence="10" type="ORF">AABB31_08570</name>
</gene>
<dbReference type="InterPro" id="IPR003594">
    <property type="entry name" value="HATPase_dom"/>
</dbReference>
<dbReference type="PROSITE" id="PS50109">
    <property type="entry name" value="HIS_KIN"/>
    <property type="match status" value="1"/>
</dbReference>
<dbReference type="InterPro" id="IPR005467">
    <property type="entry name" value="His_kinase_dom"/>
</dbReference>
<feature type="domain" description="Response regulatory" evidence="9">
    <location>
        <begin position="614"/>
        <end position="730"/>
    </location>
</feature>
<feature type="domain" description="Histidine kinase" evidence="8">
    <location>
        <begin position="379"/>
        <end position="590"/>
    </location>
</feature>
<dbReference type="GO" id="GO:0000155">
    <property type="term" value="F:phosphorelay sensor kinase activity"/>
    <property type="evidence" value="ECO:0007669"/>
    <property type="project" value="InterPro"/>
</dbReference>
<evidence type="ECO:0000259" key="8">
    <source>
        <dbReference type="PROSITE" id="PS50109"/>
    </source>
</evidence>
<sequence>MSIINPNDTLSRQNEKLLQITQSLMRRVEQKNDQSGLAYQQFERAALLETQVRERTKELERTLDLLQESNAQLEAAHTETERARANITEAIETINEGFALFDPDERLVLFNSRFCRDVADITQHLSEGLHFTDYVDLVSQSTHLALSSDETPQDWAAKRLSRHSSDHVVFNVRLMWNRWLQISEHRTARGGTVILQTDVTEMMRSERQQRDEMLDQQARILQATLDHLNQGVCIFDHNKTLVGWNKTMNGILAVAPDRAIRGLAFSALLNMLESELTFHGDFDRARLARWANHRSRRKPIAFEITRNDVQTLSVFAQEMPDRGFVISFTDVTAEREAAQALFDINETLERGVMERTEELGEALAEAERANASKSRFVAAASHDLLQPLSAAKLFMSSLSDQLTEPQTRKVLAQAETALSGVENIIEALLDISKLDAGKAVFDVRAVKLSAILGPLRDELTPVARAKGLELTVVDSSLSVISDPGYLRRILQNLIANAVKYTVTGRVIVGVRRNGGSARVEVWDTGPGIAEDDTQTIFQEFARLDGVATNDGLGLGLAIVERAAMGLGHELSLWSRPGHGSCFSINVPVATVDAASIPKPSDDPAALGDVLRGMIVLLVENDQQVAHAMSLMVENHGAEVLLAQNAAEALALLREIQLVPDVLLLDYQLGAGADGLMLYRDIQQKFGAVPAAIISADRSRELQQDCNAAGLSLLAKPIDRDKLLTFLTGTRAQPARMGGFEFPIAKLVSSPET</sequence>
<evidence type="ECO:0000256" key="4">
    <source>
        <dbReference type="ARBA" id="ARBA00022679"/>
    </source>
</evidence>
<keyword evidence="7" id="KW-0175">Coiled coil</keyword>
<evidence type="ECO:0000256" key="2">
    <source>
        <dbReference type="ARBA" id="ARBA00012438"/>
    </source>
</evidence>
<dbReference type="Gene3D" id="1.10.287.130">
    <property type="match status" value="1"/>
</dbReference>
<dbReference type="InterPro" id="IPR001789">
    <property type="entry name" value="Sig_transdc_resp-reg_receiver"/>
</dbReference>
<dbReference type="GO" id="GO:0005886">
    <property type="term" value="C:plasma membrane"/>
    <property type="evidence" value="ECO:0007669"/>
    <property type="project" value="TreeGrafter"/>
</dbReference>
<dbReference type="CDD" id="cd00075">
    <property type="entry name" value="HATPase"/>
    <property type="match status" value="1"/>
</dbReference>
<evidence type="ECO:0000256" key="1">
    <source>
        <dbReference type="ARBA" id="ARBA00000085"/>
    </source>
</evidence>
<reference evidence="10" key="1">
    <citation type="submission" date="2024-08" db="EMBL/GenBank/DDBJ databases">
        <title>Phylogenomic analyses of a clade within the roseobacter group suggest taxonomic reassignments of species of the genera Aestuariivita, Citreicella, Loktanella, Nautella, Pelagibaca, Ruegeria, Thalassobius, Thiobacimonas and Tropicibacter, and the proposal o.</title>
        <authorList>
            <person name="Jeon C.O."/>
        </authorList>
    </citation>
    <scope>NUCLEOTIDE SEQUENCE</scope>
    <source>
        <strain evidence="10">SS1-5</strain>
    </source>
</reference>
<proteinExistence type="predicted"/>
<dbReference type="SUPFAM" id="SSF47384">
    <property type="entry name" value="Homodimeric domain of signal transducing histidine kinase"/>
    <property type="match status" value="1"/>
</dbReference>
<dbReference type="Gene3D" id="3.40.50.2300">
    <property type="match status" value="1"/>
</dbReference>
<feature type="modified residue" description="4-aspartylphosphate" evidence="6">
    <location>
        <position position="665"/>
    </location>
</feature>
<dbReference type="SMART" id="SM00387">
    <property type="entry name" value="HATPase_c"/>
    <property type="match status" value="1"/>
</dbReference>
<dbReference type="Pfam" id="PF00072">
    <property type="entry name" value="Response_reg"/>
    <property type="match status" value="1"/>
</dbReference>
<evidence type="ECO:0000256" key="7">
    <source>
        <dbReference type="SAM" id="Coils"/>
    </source>
</evidence>
<dbReference type="KEGG" id="yrh:AABB31_08570"/>
<accession>A0AAN0MCB0</accession>
<dbReference type="AlphaFoldDB" id="A0AAN0MCB0"/>
<dbReference type="EC" id="2.7.13.3" evidence="2"/>
<dbReference type="FunFam" id="3.30.565.10:FF:000049">
    <property type="entry name" value="Two-component sensor histidine kinase"/>
    <property type="match status" value="1"/>
</dbReference>
<dbReference type="PROSITE" id="PS50110">
    <property type="entry name" value="RESPONSE_REGULATORY"/>
    <property type="match status" value="1"/>
</dbReference>
<dbReference type="InterPro" id="IPR035965">
    <property type="entry name" value="PAS-like_dom_sf"/>
</dbReference>
<dbReference type="Pfam" id="PF12860">
    <property type="entry name" value="PAS_7"/>
    <property type="match status" value="2"/>
</dbReference>
<evidence type="ECO:0000313" key="10">
    <source>
        <dbReference type="EMBL" id="WZU68899.1"/>
    </source>
</evidence>
<dbReference type="InterPro" id="IPR036890">
    <property type="entry name" value="HATPase_C_sf"/>
</dbReference>
<keyword evidence="5" id="KW-0418">Kinase</keyword>
<comment type="catalytic activity">
    <reaction evidence="1">
        <text>ATP + protein L-histidine = ADP + protein N-phospho-L-histidine.</text>
        <dbReference type="EC" id="2.7.13.3"/>
    </reaction>
</comment>
<dbReference type="GO" id="GO:0009927">
    <property type="term" value="F:histidine phosphotransfer kinase activity"/>
    <property type="evidence" value="ECO:0007669"/>
    <property type="project" value="TreeGrafter"/>
</dbReference>
<dbReference type="InterPro" id="IPR036097">
    <property type="entry name" value="HisK_dim/P_sf"/>
</dbReference>
<evidence type="ECO:0000313" key="11">
    <source>
        <dbReference type="Proteomes" id="UP001470809"/>
    </source>
</evidence>
<dbReference type="Pfam" id="PF02518">
    <property type="entry name" value="HATPase_c"/>
    <property type="match status" value="1"/>
</dbReference>
<evidence type="ECO:0000256" key="3">
    <source>
        <dbReference type="ARBA" id="ARBA00022553"/>
    </source>
</evidence>
<dbReference type="SUPFAM" id="SSF55785">
    <property type="entry name" value="PYP-like sensor domain (PAS domain)"/>
    <property type="match status" value="1"/>
</dbReference>
<dbReference type="InterPro" id="IPR011006">
    <property type="entry name" value="CheY-like_superfamily"/>
</dbReference>
<dbReference type="SMART" id="SM00448">
    <property type="entry name" value="REC"/>
    <property type="match status" value="1"/>
</dbReference>
<name>A0AAN0MCB0_9RHOB</name>
<keyword evidence="3 6" id="KW-0597">Phosphoprotein</keyword>
<feature type="coiled-coil region" evidence="7">
    <location>
        <begin position="49"/>
        <end position="90"/>
    </location>
</feature>
<evidence type="ECO:0000256" key="6">
    <source>
        <dbReference type="PROSITE-ProRule" id="PRU00169"/>
    </source>
</evidence>
<dbReference type="InterPro" id="IPR004358">
    <property type="entry name" value="Sig_transdc_His_kin-like_C"/>
</dbReference>
<dbReference type="SUPFAM" id="SSF52172">
    <property type="entry name" value="CheY-like"/>
    <property type="match status" value="1"/>
</dbReference>
<organism evidence="10 11">
    <name type="scientific">Yoonia rhodophyticola</name>
    <dbReference type="NCBI Taxonomy" id="3137370"/>
    <lineage>
        <taxon>Bacteria</taxon>
        <taxon>Pseudomonadati</taxon>
        <taxon>Pseudomonadota</taxon>
        <taxon>Alphaproteobacteria</taxon>
        <taxon>Rhodobacterales</taxon>
        <taxon>Paracoccaceae</taxon>
        <taxon>Yoonia</taxon>
    </lineage>
</organism>
<keyword evidence="4" id="KW-0808">Transferase</keyword>
<protein>
    <recommendedName>
        <fullName evidence="2">histidine kinase</fullName>
        <ecNumber evidence="2">2.7.13.3</ecNumber>
    </recommendedName>
</protein>
<dbReference type="CDD" id="cd00156">
    <property type="entry name" value="REC"/>
    <property type="match status" value="1"/>
</dbReference>
<dbReference type="EMBL" id="CP151767">
    <property type="protein sequence ID" value="WZU68899.1"/>
    <property type="molecule type" value="Genomic_DNA"/>
</dbReference>
<dbReference type="RefSeq" id="WP_342078192.1">
    <property type="nucleotide sequence ID" value="NZ_CP151767.2"/>
</dbReference>
<dbReference type="Gene3D" id="3.30.565.10">
    <property type="entry name" value="Histidine kinase-like ATPase, C-terminal domain"/>
    <property type="match status" value="1"/>
</dbReference>
<dbReference type="Proteomes" id="UP001470809">
    <property type="component" value="Chromosome"/>
</dbReference>
<dbReference type="SMART" id="SM00388">
    <property type="entry name" value="HisKA"/>
    <property type="match status" value="1"/>
</dbReference>
<dbReference type="Gene3D" id="3.30.450.20">
    <property type="entry name" value="PAS domain"/>
    <property type="match status" value="2"/>
</dbReference>
<dbReference type="PRINTS" id="PR00344">
    <property type="entry name" value="BCTRLSENSOR"/>
</dbReference>
<dbReference type="SUPFAM" id="SSF55874">
    <property type="entry name" value="ATPase domain of HSP90 chaperone/DNA topoisomerase II/histidine kinase"/>
    <property type="match status" value="1"/>
</dbReference>
<evidence type="ECO:0000256" key="5">
    <source>
        <dbReference type="ARBA" id="ARBA00022777"/>
    </source>
</evidence>
<dbReference type="Pfam" id="PF00512">
    <property type="entry name" value="HisKA"/>
    <property type="match status" value="1"/>
</dbReference>
<evidence type="ECO:0000259" key="9">
    <source>
        <dbReference type="PROSITE" id="PS50110"/>
    </source>
</evidence>
<dbReference type="PANTHER" id="PTHR43047">
    <property type="entry name" value="TWO-COMPONENT HISTIDINE PROTEIN KINASE"/>
    <property type="match status" value="1"/>
</dbReference>
<dbReference type="CDD" id="cd00082">
    <property type="entry name" value="HisKA"/>
    <property type="match status" value="1"/>
</dbReference>